<comment type="caution">
    <text evidence="3">The sequence shown here is derived from an EMBL/GenBank/DDBJ whole genome shotgun (WGS) entry which is preliminary data.</text>
</comment>
<dbReference type="InterPro" id="IPR025295">
    <property type="entry name" value="eCIS_core_dom"/>
</dbReference>
<gene>
    <name evidence="3" type="ORF">FO442_10035</name>
</gene>
<feature type="domain" description="eCIS core" evidence="2">
    <location>
        <begin position="59"/>
        <end position="124"/>
    </location>
</feature>
<evidence type="ECO:0000313" key="3">
    <source>
        <dbReference type="EMBL" id="TSJ45083.1"/>
    </source>
</evidence>
<evidence type="ECO:0000256" key="1">
    <source>
        <dbReference type="SAM" id="MobiDB-lite"/>
    </source>
</evidence>
<reference evidence="3 4" key="1">
    <citation type="submission" date="2019-07" db="EMBL/GenBank/DDBJ databases">
        <authorList>
            <person name="Huq M.A."/>
        </authorList>
    </citation>
    <scope>NUCLEOTIDE SEQUENCE [LARGE SCALE GENOMIC DNA]</scope>
    <source>
        <strain evidence="3 4">MAH-3</strain>
    </source>
</reference>
<dbReference type="Pfam" id="PF13699">
    <property type="entry name" value="eCIS_core"/>
    <property type="match status" value="1"/>
</dbReference>
<sequence length="486" mass="54069">MLMKTRAQSQNRSADASVRAKAKNQATNRVILQAYKQGTSQLAAVESESVQRKENKTGLPDNLKSGVENISGYSLDDVKVHYNSSEPASLQAQAYAQGTDIHVAPGQEKHLPHEAWHVVQQKQGRVKPTKQLKDSTNINDDAGLEKEADTMGLKALQMKSSNETCCPKNGETPKSTYQLAKGTKVTQLETKIGYGNLQDFEFKGKKGKVGSYMKAELDPNDAKTGSDTGGSNAYSGLFNHLQSKTASTWVRGHLLNHDLGGVAHYNNLFPITTAANNEHKYEVEYPVKHWLENDCEITYEVTAEKTGNDQDGDGVFKCDAYVTKGATKYQNQRVQKNIYSKTTKVSSDKEYRKKGKVKRNGFVEVTIGSNNTILRDDYKTHGVRNGWQHTGGNTGNNHFFHSTTEGFGKYSGDELNNLQDIDDIDQEVQLEWLEFLNDYKVIGGKVDGDLVNDIYEEAVSEAESLEDFTRIIIEELKDAGYTVQKK</sequence>
<feature type="compositionally biased region" description="Polar residues" evidence="1">
    <location>
        <begin position="1"/>
        <end position="14"/>
    </location>
</feature>
<evidence type="ECO:0000313" key="4">
    <source>
        <dbReference type="Proteomes" id="UP000316008"/>
    </source>
</evidence>
<organism evidence="3 4">
    <name type="scientific">Fluviicola chungangensis</name>
    <dbReference type="NCBI Taxonomy" id="2597671"/>
    <lineage>
        <taxon>Bacteria</taxon>
        <taxon>Pseudomonadati</taxon>
        <taxon>Bacteroidota</taxon>
        <taxon>Flavobacteriia</taxon>
        <taxon>Flavobacteriales</taxon>
        <taxon>Crocinitomicaceae</taxon>
        <taxon>Fluviicola</taxon>
    </lineage>
</organism>
<dbReference type="AlphaFoldDB" id="A0A556MZ06"/>
<dbReference type="EMBL" id="VLPL01000004">
    <property type="protein sequence ID" value="TSJ45083.1"/>
    <property type="molecule type" value="Genomic_DNA"/>
</dbReference>
<protein>
    <submittedName>
        <fullName evidence="3">DUF4157 domain-containing protein</fullName>
    </submittedName>
</protein>
<dbReference type="OrthoDB" id="292792at2"/>
<keyword evidence="4" id="KW-1185">Reference proteome</keyword>
<dbReference type="Proteomes" id="UP000316008">
    <property type="component" value="Unassembled WGS sequence"/>
</dbReference>
<accession>A0A556MZ06</accession>
<feature type="region of interest" description="Disordered" evidence="1">
    <location>
        <begin position="1"/>
        <end position="21"/>
    </location>
</feature>
<name>A0A556MZ06_9FLAO</name>
<evidence type="ECO:0000259" key="2">
    <source>
        <dbReference type="Pfam" id="PF13699"/>
    </source>
</evidence>
<proteinExistence type="predicted"/>